<organism evidence="2 3">
    <name type="scientific">Ilyodon furcidens</name>
    <name type="common">goldbreast splitfin</name>
    <dbReference type="NCBI Taxonomy" id="33524"/>
    <lineage>
        <taxon>Eukaryota</taxon>
        <taxon>Metazoa</taxon>
        <taxon>Chordata</taxon>
        <taxon>Craniata</taxon>
        <taxon>Vertebrata</taxon>
        <taxon>Euteleostomi</taxon>
        <taxon>Actinopterygii</taxon>
        <taxon>Neopterygii</taxon>
        <taxon>Teleostei</taxon>
        <taxon>Neoteleostei</taxon>
        <taxon>Acanthomorphata</taxon>
        <taxon>Ovalentaria</taxon>
        <taxon>Atherinomorphae</taxon>
        <taxon>Cyprinodontiformes</taxon>
        <taxon>Goodeidae</taxon>
        <taxon>Ilyodon</taxon>
    </lineage>
</organism>
<evidence type="ECO:0000313" key="2">
    <source>
        <dbReference type="EMBL" id="MEQ2238318.1"/>
    </source>
</evidence>
<keyword evidence="1" id="KW-0812">Transmembrane</keyword>
<dbReference type="Proteomes" id="UP001482620">
    <property type="component" value="Unassembled WGS sequence"/>
</dbReference>
<gene>
    <name evidence="2" type="ORF">ILYODFUR_031994</name>
</gene>
<evidence type="ECO:0000313" key="3">
    <source>
        <dbReference type="Proteomes" id="UP001482620"/>
    </source>
</evidence>
<evidence type="ECO:0000256" key="1">
    <source>
        <dbReference type="SAM" id="Phobius"/>
    </source>
</evidence>
<keyword evidence="1" id="KW-1133">Transmembrane helix</keyword>
<keyword evidence="3" id="KW-1185">Reference proteome</keyword>
<accession>A0ABV0U2B6</accession>
<feature type="transmembrane region" description="Helical" evidence="1">
    <location>
        <begin position="98"/>
        <end position="118"/>
    </location>
</feature>
<dbReference type="EMBL" id="JAHRIQ010051425">
    <property type="protein sequence ID" value="MEQ2238318.1"/>
    <property type="molecule type" value="Genomic_DNA"/>
</dbReference>
<proteinExistence type="predicted"/>
<sequence length="133" mass="14696">MQYRGKKNFYFMNTIPFQMEFTAVNWSFLEAGPGKGPADSVGATIKRTAESQVARGTDIPTAKALYDALLPLTKVKLFFVEEEQISTLSAHLPEKCQGFGLCFMYIVLATLCSVSQMVLDFSGSLGDRCVLFC</sequence>
<name>A0ABV0U2B6_9TELE</name>
<protein>
    <submittedName>
        <fullName evidence="2">Uncharacterized protein</fullName>
    </submittedName>
</protein>
<keyword evidence="1" id="KW-0472">Membrane</keyword>
<comment type="caution">
    <text evidence="2">The sequence shown here is derived from an EMBL/GenBank/DDBJ whole genome shotgun (WGS) entry which is preliminary data.</text>
</comment>
<reference evidence="2 3" key="1">
    <citation type="submission" date="2021-06" db="EMBL/GenBank/DDBJ databases">
        <authorList>
            <person name="Palmer J.M."/>
        </authorList>
    </citation>
    <scope>NUCLEOTIDE SEQUENCE [LARGE SCALE GENOMIC DNA]</scope>
    <source>
        <strain evidence="3">if_2019</strain>
        <tissue evidence="2">Muscle</tissue>
    </source>
</reference>